<dbReference type="EMBL" id="JACEZU010000011">
    <property type="protein sequence ID" value="MBA5689396.1"/>
    <property type="molecule type" value="Genomic_DNA"/>
</dbReference>
<accession>A0A7W2FCT4</accession>
<evidence type="ECO:0000259" key="2">
    <source>
        <dbReference type="Pfam" id="PF07007"/>
    </source>
</evidence>
<feature type="transmembrane region" description="Helical" evidence="1">
    <location>
        <begin position="41"/>
        <end position="61"/>
    </location>
</feature>
<keyword evidence="1" id="KW-0472">Membrane</keyword>
<sequence>MNKTGGVIGIIAGIFAVIAALVTLVFGGVASAFQAERASTVVGLGWGGVIFSFLVIVFAAISFSKAKPAGWGLIISAVLGAVLGGTFVAIFMALAFIGGILVLTSAKPNPSISATTDVSATLHKGGGKGWLIAIVAVLVVIGSGGVVSMLGTKDQASEPVVEAPVGVGAPQATVAAGASAEALAKLVQADVTGPEANKLTELGAAPPDNQMAAFMRLSGTEKVTEAPQAARSKAVLDAMTKAKGTVIIWDLVVDNIKPAGAGAFHISTKCDELANRVTPPAQVQMAQPDTNVLLSSRTPDESKVIESLPGCSVIKVKAVVAGFDANTKKVQLNPAIIVKAGGYDAHDVKIAGSSEVPAPISEIRPSVQETPHSEAEEKDAILSARNAQPMDDPAEPDHKRLYIVDAELNRVYAGLIKGLPAERRAELKQSEIAWIRKKEATCKQDLKCTIQFTEQRLVELNKF</sequence>
<dbReference type="Pfam" id="PF07007">
    <property type="entry name" value="LprI"/>
    <property type="match status" value="1"/>
</dbReference>
<dbReference type="AlphaFoldDB" id="A0A7W2FCT4"/>
<protein>
    <submittedName>
        <fullName evidence="3">DUF1311 domain-containing protein</fullName>
    </submittedName>
</protein>
<gene>
    <name evidence="3" type="ORF">H3H39_20335</name>
</gene>
<keyword evidence="1" id="KW-1133">Transmembrane helix</keyword>
<proteinExistence type="predicted"/>
<feature type="transmembrane region" description="Helical" evidence="1">
    <location>
        <begin position="130"/>
        <end position="151"/>
    </location>
</feature>
<evidence type="ECO:0000313" key="4">
    <source>
        <dbReference type="Proteomes" id="UP000573499"/>
    </source>
</evidence>
<feature type="transmembrane region" description="Helical" evidence="1">
    <location>
        <begin position="6"/>
        <end position="29"/>
    </location>
</feature>
<feature type="transmembrane region" description="Helical" evidence="1">
    <location>
        <begin position="73"/>
        <end position="103"/>
    </location>
</feature>
<comment type="caution">
    <text evidence="3">The sequence shown here is derived from an EMBL/GenBank/DDBJ whole genome shotgun (WGS) entry which is preliminary data.</text>
</comment>
<keyword evidence="4" id="KW-1185">Reference proteome</keyword>
<organism evidence="3 4">
    <name type="scientific">Rugamonas apoptosis</name>
    <dbReference type="NCBI Taxonomy" id="2758570"/>
    <lineage>
        <taxon>Bacteria</taxon>
        <taxon>Pseudomonadati</taxon>
        <taxon>Pseudomonadota</taxon>
        <taxon>Betaproteobacteria</taxon>
        <taxon>Burkholderiales</taxon>
        <taxon>Oxalobacteraceae</taxon>
        <taxon>Telluria group</taxon>
        <taxon>Rugamonas</taxon>
    </lineage>
</organism>
<reference evidence="3 4" key="1">
    <citation type="submission" date="2020-07" db="EMBL/GenBank/DDBJ databases">
        <title>Novel species isolated from subtropical streams in China.</title>
        <authorList>
            <person name="Lu H."/>
        </authorList>
    </citation>
    <scope>NUCLEOTIDE SEQUENCE [LARGE SCALE GENOMIC DNA]</scope>
    <source>
        <strain evidence="3 4">LX47W</strain>
    </source>
</reference>
<dbReference type="Gene3D" id="1.20.1270.180">
    <property type="match status" value="1"/>
</dbReference>
<keyword evidence="1" id="KW-0812">Transmembrane</keyword>
<name>A0A7W2FCT4_9BURK</name>
<dbReference type="InterPro" id="IPR009739">
    <property type="entry name" value="LprI-like_N"/>
</dbReference>
<dbReference type="Proteomes" id="UP000573499">
    <property type="component" value="Unassembled WGS sequence"/>
</dbReference>
<evidence type="ECO:0000256" key="1">
    <source>
        <dbReference type="SAM" id="Phobius"/>
    </source>
</evidence>
<evidence type="ECO:0000313" key="3">
    <source>
        <dbReference type="EMBL" id="MBA5689396.1"/>
    </source>
</evidence>
<feature type="domain" description="Lysozyme inhibitor LprI-like N-terminal" evidence="2">
    <location>
        <begin position="404"/>
        <end position="460"/>
    </location>
</feature>